<gene>
    <name evidence="1" type="ORF">RHMOL_Rhmol10G0172100</name>
</gene>
<reference evidence="1" key="1">
    <citation type="submission" date="2022-02" db="EMBL/GenBank/DDBJ databases">
        <title>Plant Genome Project.</title>
        <authorList>
            <person name="Zhang R.-G."/>
        </authorList>
    </citation>
    <scope>NUCLEOTIDE SEQUENCE</scope>
    <source>
        <strain evidence="1">AT1</strain>
    </source>
</reference>
<dbReference type="Proteomes" id="UP001062846">
    <property type="component" value="Chromosome 10"/>
</dbReference>
<keyword evidence="2" id="KW-1185">Reference proteome</keyword>
<evidence type="ECO:0000313" key="2">
    <source>
        <dbReference type="Proteomes" id="UP001062846"/>
    </source>
</evidence>
<evidence type="ECO:0000313" key="1">
    <source>
        <dbReference type="EMBL" id="KAI8535414.1"/>
    </source>
</evidence>
<proteinExistence type="predicted"/>
<name>A0ACC0M4B0_RHOML</name>
<dbReference type="EMBL" id="CM046397">
    <property type="protein sequence ID" value="KAI8535414.1"/>
    <property type="molecule type" value="Genomic_DNA"/>
</dbReference>
<protein>
    <submittedName>
        <fullName evidence="1">Uncharacterized protein</fullName>
    </submittedName>
</protein>
<accession>A0ACC0M4B0</accession>
<sequence length="124" mass="14303">MKTNLNIHALVKSPKDKTVLIQSSTNANLPASWLSENESYPQKMQNDTIDLDYIQQYLDGTVRISFEQQRVNPPFRIKELSKSKSSVNIPRQDRNLLDPTIKLKVKSKLKSVDLIYLILTNNKF</sequence>
<organism evidence="1 2">
    <name type="scientific">Rhododendron molle</name>
    <name type="common">Chinese azalea</name>
    <name type="synonym">Azalea mollis</name>
    <dbReference type="NCBI Taxonomy" id="49168"/>
    <lineage>
        <taxon>Eukaryota</taxon>
        <taxon>Viridiplantae</taxon>
        <taxon>Streptophyta</taxon>
        <taxon>Embryophyta</taxon>
        <taxon>Tracheophyta</taxon>
        <taxon>Spermatophyta</taxon>
        <taxon>Magnoliopsida</taxon>
        <taxon>eudicotyledons</taxon>
        <taxon>Gunneridae</taxon>
        <taxon>Pentapetalae</taxon>
        <taxon>asterids</taxon>
        <taxon>Ericales</taxon>
        <taxon>Ericaceae</taxon>
        <taxon>Ericoideae</taxon>
        <taxon>Rhodoreae</taxon>
        <taxon>Rhododendron</taxon>
    </lineage>
</organism>
<comment type="caution">
    <text evidence="1">The sequence shown here is derived from an EMBL/GenBank/DDBJ whole genome shotgun (WGS) entry which is preliminary data.</text>
</comment>